<dbReference type="EMBL" id="CAJZBQ010000041">
    <property type="protein sequence ID" value="CAG9326879.1"/>
    <property type="molecule type" value="Genomic_DNA"/>
</dbReference>
<accession>A0AAU9JPF5</accession>
<evidence type="ECO:0000313" key="3">
    <source>
        <dbReference type="Proteomes" id="UP001162131"/>
    </source>
</evidence>
<protein>
    <submittedName>
        <fullName evidence="2">Uncharacterized protein</fullName>
    </submittedName>
</protein>
<name>A0AAU9JPF5_9CILI</name>
<dbReference type="AlphaFoldDB" id="A0AAU9JPF5"/>
<feature type="coiled-coil region" evidence="1">
    <location>
        <begin position="178"/>
        <end position="268"/>
    </location>
</feature>
<comment type="caution">
    <text evidence="2">The sequence shown here is derived from an EMBL/GenBank/DDBJ whole genome shotgun (WGS) entry which is preliminary data.</text>
</comment>
<gene>
    <name evidence="2" type="ORF">BSTOLATCC_MIC42139</name>
</gene>
<dbReference type="Proteomes" id="UP001162131">
    <property type="component" value="Unassembled WGS sequence"/>
</dbReference>
<reference evidence="2" key="1">
    <citation type="submission" date="2021-09" db="EMBL/GenBank/DDBJ databases">
        <authorList>
            <consortium name="AG Swart"/>
            <person name="Singh M."/>
            <person name="Singh A."/>
            <person name="Seah K."/>
            <person name="Emmerich C."/>
        </authorList>
    </citation>
    <scope>NUCLEOTIDE SEQUENCE</scope>
    <source>
        <strain evidence="2">ATCC30299</strain>
    </source>
</reference>
<keyword evidence="1" id="KW-0175">Coiled coil</keyword>
<evidence type="ECO:0000256" key="1">
    <source>
        <dbReference type="SAM" id="Coils"/>
    </source>
</evidence>
<proteinExistence type="predicted"/>
<keyword evidence="3" id="KW-1185">Reference proteome</keyword>
<sequence>MEDTVDDVFRLESEIKNLKFALSIIEGKLQDPFIERRASSTNNKRNPSEDINEIIALFADRESELKACIEIANNLLNTTEKSIILIKNQKEDSKIHKEILYQENQKMKTQLSKTAKKFEQTSSALFLSEEQLQVLNAEYQKILSECNKLKEMPISLEDEIINLKTFFREQFESMYKEIVGLEKKNKEIADEYQKLEMLYDEKCEKLNNLKKKYEKCSEKCSLLENDILEYSNELMDKEQKYGEMMVTNEKLRIQVEKLEEDLSILENVRVKATEPKNNEKSISLSSELDIIDEEQLFYKNRKKSEIKQISIMLDDDTEASETPQVNTPKALTILSSQTLKSDQLAKDSKIITNINSILLKPQNSCEFAGRKEPAEEYFILSTQAVKLNLSYMDAICIIPPKDLYRKALKENVPFHTWHQWIEKQLYSAYIQLKFARSYKNI</sequence>
<organism evidence="2 3">
    <name type="scientific">Blepharisma stoltei</name>
    <dbReference type="NCBI Taxonomy" id="1481888"/>
    <lineage>
        <taxon>Eukaryota</taxon>
        <taxon>Sar</taxon>
        <taxon>Alveolata</taxon>
        <taxon>Ciliophora</taxon>
        <taxon>Postciliodesmatophora</taxon>
        <taxon>Heterotrichea</taxon>
        <taxon>Heterotrichida</taxon>
        <taxon>Blepharismidae</taxon>
        <taxon>Blepharisma</taxon>
    </lineage>
</organism>
<evidence type="ECO:0000313" key="2">
    <source>
        <dbReference type="EMBL" id="CAG9326879.1"/>
    </source>
</evidence>